<comment type="caution">
    <text evidence="1">The sequence shown here is derived from an EMBL/GenBank/DDBJ whole genome shotgun (WGS) entry which is preliminary data.</text>
</comment>
<accession>A0A9W9F4K3</accession>
<dbReference type="EMBL" id="JAPQKH010000006">
    <property type="protein sequence ID" value="KAJ5093558.1"/>
    <property type="molecule type" value="Genomic_DNA"/>
</dbReference>
<organism evidence="1 2">
    <name type="scientific">Penicillium angulare</name>
    <dbReference type="NCBI Taxonomy" id="116970"/>
    <lineage>
        <taxon>Eukaryota</taxon>
        <taxon>Fungi</taxon>
        <taxon>Dikarya</taxon>
        <taxon>Ascomycota</taxon>
        <taxon>Pezizomycotina</taxon>
        <taxon>Eurotiomycetes</taxon>
        <taxon>Eurotiomycetidae</taxon>
        <taxon>Eurotiales</taxon>
        <taxon>Aspergillaceae</taxon>
        <taxon>Penicillium</taxon>
    </lineage>
</organism>
<dbReference type="AlphaFoldDB" id="A0A9W9F4K3"/>
<dbReference type="Proteomes" id="UP001149165">
    <property type="component" value="Unassembled WGS sequence"/>
</dbReference>
<reference evidence="1" key="2">
    <citation type="journal article" date="2023" name="IMA Fungus">
        <title>Comparative genomic study of the Penicillium genus elucidates a diverse pangenome and 15 lateral gene transfer events.</title>
        <authorList>
            <person name="Petersen C."/>
            <person name="Sorensen T."/>
            <person name="Nielsen M.R."/>
            <person name="Sondergaard T.E."/>
            <person name="Sorensen J.L."/>
            <person name="Fitzpatrick D.A."/>
            <person name="Frisvad J.C."/>
            <person name="Nielsen K.L."/>
        </authorList>
    </citation>
    <scope>NUCLEOTIDE SEQUENCE</scope>
    <source>
        <strain evidence="1">IBT 30069</strain>
    </source>
</reference>
<evidence type="ECO:0000313" key="2">
    <source>
        <dbReference type="Proteomes" id="UP001149165"/>
    </source>
</evidence>
<gene>
    <name evidence="1" type="ORF">N7456_009419</name>
</gene>
<dbReference type="OrthoDB" id="10371285at2759"/>
<evidence type="ECO:0000313" key="1">
    <source>
        <dbReference type="EMBL" id="KAJ5093558.1"/>
    </source>
</evidence>
<keyword evidence="2" id="KW-1185">Reference proteome</keyword>
<reference evidence="1" key="1">
    <citation type="submission" date="2022-11" db="EMBL/GenBank/DDBJ databases">
        <authorList>
            <person name="Petersen C."/>
        </authorList>
    </citation>
    <scope>NUCLEOTIDE SEQUENCE</scope>
    <source>
        <strain evidence="1">IBT 30069</strain>
    </source>
</reference>
<sequence>MFGKEDGKLESLKEKVRAILPTNDSDSKSKDYETDSIRTLYMSIDHFQEISVLAVVAGERDIPGKEDLHGRS</sequence>
<protein>
    <submittedName>
        <fullName evidence="1">Uncharacterized protein</fullName>
    </submittedName>
</protein>
<name>A0A9W9F4K3_9EURO</name>
<proteinExistence type="predicted"/>